<dbReference type="GO" id="GO:0010468">
    <property type="term" value="P:regulation of gene expression"/>
    <property type="evidence" value="ECO:0007669"/>
    <property type="project" value="UniProtKB-UniRule"/>
</dbReference>
<protein>
    <recommendedName>
        <fullName evidence="5">RNA polymerase-binding transcription factor DksA</fullName>
    </recommendedName>
</protein>
<evidence type="ECO:0000256" key="5">
    <source>
        <dbReference type="HAMAP-Rule" id="MF_00926"/>
    </source>
</evidence>
<feature type="binding site" evidence="5">
    <location>
        <position position="107"/>
    </location>
    <ligand>
        <name>Zn(2+)</name>
        <dbReference type="ChEBI" id="CHEBI:29105"/>
    </ligand>
</feature>
<evidence type="ECO:0000256" key="3">
    <source>
        <dbReference type="ARBA" id="ARBA00022771"/>
    </source>
</evidence>
<keyword evidence="1 5" id="KW-0963">Cytoplasm</keyword>
<evidence type="ECO:0000313" key="9">
    <source>
        <dbReference type="EMBL" id="CRH08034.1"/>
    </source>
</evidence>
<dbReference type="PANTHER" id="PTHR33823">
    <property type="entry name" value="RNA POLYMERASE-BINDING TRANSCRIPTION FACTOR DKSA-RELATED"/>
    <property type="match status" value="1"/>
</dbReference>
<dbReference type="EMBL" id="LO017727">
    <property type="protein sequence ID" value="CRH08034.1"/>
    <property type="molecule type" value="Genomic_DNA"/>
</dbReference>
<evidence type="ECO:0000259" key="8">
    <source>
        <dbReference type="Pfam" id="PF21157"/>
    </source>
</evidence>
<evidence type="ECO:0000256" key="1">
    <source>
        <dbReference type="ARBA" id="ARBA00022490"/>
    </source>
</evidence>
<feature type="domain" description="Zinc finger DksA/TraR C4-type" evidence="7">
    <location>
        <begin position="104"/>
        <end position="137"/>
    </location>
</feature>
<name>A0A1S7LPE7_MAGMO</name>
<dbReference type="InterPro" id="IPR000962">
    <property type="entry name" value="Znf_DskA_TraR"/>
</dbReference>
<comment type="subunit">
    <text evidence="5">Interacts directly with the RNA polymerase.</text>
</comment>
<proteinExistence type="inferred from homology"/>
<dbReference type="HAMAP" id="MF_00926">
    <property type="entry name" value="DksA"/>
    <property type="match status" value="1"/>
</dbReference>
<comment type="function">
    <text evidence="5">Transcription factor that acts by binding directly to the RNA polymerase (RNAP). Required for negative regulation of rRNA expression and positive regulation of several amino acid biosynthesis promoters.</text>
</comment>
<dbReference type="GO" id="GO:0005737">
    <property type="term" value="C:cytoplasm"/>
    <property type="evidence" value="ECO:0007669"/>
    <property type="project" value="UniProtKB-SubCell"/>
</dbReference>
<keyword evidence="2 5" id="KW-0479">Metal-binding</keyword>
<evidence type="ECO:0000256" key="4">
    <source>
        <dbReference type="ARBA" id="ARBA00022833"/>
    </source>
</evidence>
<evidence type="ECO:0000256" key="2">
    <source>
        <dbReference type="ARBA" id="ARBA00022723"/>
    </source>
</evidence>
<comment type="similarity">
    <text evidence="5">Belongs to the DksA family.</text>
</comment>
<dbReference type="Pfam" id="PF01258">
    <property type="entry name" value="zf-dskA_traR"/>
    <property type="match status" value="1"/>
</dbReference>
<feature type="domain" description="DnaK suppressor protein DksA N-terminal" evidence="8">
    <location>
        <begin position="29"/>
        <end position="99"/>
    </location>
</feature>
<comment type="subcellular location">
    <subcellularLocation>
        <location evidence="5">Cytoplasm</location>
    </subcellularLocation>
</comment>
<feature type="binding site" evidence="5">
    <location>
        <position position="131"/>
    </location>
    <ligand>
        <name>Zn(2+)</name>
        <dbReference type="ChEBI" id="CHEBI:29105"/>
    </ligand>
</feature>
<dbReference type="Pfam" id="PF21157">
    <property type="entry name" value="DksA_N"/>
    <property type="match status" value="1"/>
</dbReference>
<dbReference type="PROSITE" id="PS01102">
    <property type="entry name" value="ZF_DKSA_1"/>
    <property type="match status" value="1"/>
</dbReference>
<dbReference type="InterPro" id="IPR020458">
    <property type="entry name" value="Znf_DskA_TraR_CS"/>
</dbReference>
<evidence type="ECO:0000256" key="6">
    <source>
        <dbReference type="PROSITE-ProRule" id="PRU00510"/>
    </source>
</evidence>
<dbReference type="AlphaFoldDB" id="A0A1S7LPE7"/>
<gene>
    <name evidence="5 9" type="primary">dksA</name>
    <name evidence="9" type="ORF">MAGMO_3906</name>
</gene>
<sequence length="151" mass="17931">MMSEQKLAEIELPEGYKPSDDEEYMCETQRVYFRKLLRDWKKQLVDDAEKTVHVMHEEKAVFADPTDRASLETDRNFELRTRDRERKLLNKIDKTIRIIEEDEYGFCEGCGVEIGLGRLEARPVTDLCIDCKTKEEQLERTHRDENDVEDE</sequence>
<dbReference type="Gene3D" id="1.20.120.910">
    <property type="entry name" value="DksA, coiled-coil domain"/>
    <property type="match status" value="1"/>
</dbReference>
<dbReference type="NCBIfam" id="TIGR02420">
    <property type="entry name" value="dksA"/>
    <property type="match status" value="1"/>
</dbReference>
<feature type="binding site" evidence="5">
    <location>
        <position position="110"/>
    </location>
    <ligand>
        <name>Zn(2+)</name>
        <dbReference type="ChEBI" id="CHEBI:29105"/>
    </ligand>
</feature>
<dbReference type="PROSITE" id="PS51128">
    <property type="entry name" value="ZF_DKSA_2"/>
    <property type="match status" value="1"/>
</dbReference>
<organism evidence="9">
    <name type="scientific">Magnetococcus massalia (strain MO-1)</name>
    <dbReference type="NCBI Taxonomy" id="451514"/>
    <lineage>
        <taxon>Bacteria</taxon>
        <taxon>Pseudomonadati</taxon>
        <taxon>Pseudomonadota</taxon>
        <taxon>Magnetococcia</taxon>
        <taxon>Magnetococcales</taxon>
        <taxon>Magnetococcaceae</taxon>
        <taxon>Magnetococcus</taxon>
    </lineage>
</organism>
<feature type="binding site" evidence="5">
    <location>
        <position position="128"/>
    </location>
    <ligand>
        <name>Zn(2+)</name>
        <dbReference type="ChEBI" id="CHEBI:29105"/>
    </ligand>
</feature>
<dbReference type="SUPFAM" id="SSF109635">
    <property type="entry name" value="DnaK suppressor protein DksA, alpha-hairpin domain"/>
    <property type="match status" value="1"/>
</dbReference>
<dbReference type="PANTHER" id="PTHR33823:SF2">
    <property type="entry name" value="RNA POLYMERASE-BINDING TRANSCRIPTION FACTOR DKSA"/>
    <property type="match status" value="1"/>
</dbReference>
<dbReference type="GO" id="GO:0008270">
    <property type="term" value="F:zinc ion binding"/>
    <property type="evidence" value="ECO:0007669"/>
    <property type="project" value="UniProtKB-UniRule"/>
</dbReference>
<dbReference type="GO" id="GO:0003677">
    <property type="term" value="F:DNA binding"/>
    <property type="evidence" value="ECO:0007669"/>
    <property type="project" value="UniProtKB-KW"/>
</dbReference>
<dbReference type="SUPFAM" id="SSF57716">
    <property type="entry name" value="Glucocorticoid receptor-like (DNA-binding domain)"/>
    <property type="match status" value="1"/>
</dbReference>
<dbReference type="InterPro" id="IPR012784">
    <property type="entry name" value="DksA_RNA_pol-bd"/>
</dbReference>
<accession>A0A1S7LPE7</accession>
<feature type="zinc finger region" description="dksA C4-type" evidence="6">
    <location>
        <begin position="107"/>
        <end position="131"/>
    </location>
</feature>
<keyword evidence="9" id="KW-0238">DNA-binding</keyword>
<keyword evidence="4 5" id="KW-0862">Zinc</keyword>
<dbReference type="InterPro" id="IPR037187">
    <property type="entry name" value="DnaK_N"/>
</dbReference>
<reference evidence="9" key="1">
    <citation type="submission" date="2015-04" db="EMBL/GenBank/DDBJ databases">
        <authorList>
            <person name="Syromyatnikov M.Y."/>
            <person name="Popov V.N."/>
        </authorList>
    </citation>
    <scope>NUCLEOTIDE SEQUENCE</scope>
    <source>
        <strain evidence="9">MO-1</strain>
    </source>
</reference>
<keyword evidence="3 5" id="KW-0863">Zinc-finger</keyword>
<evidence type="ECO:0000259" key="7">
    <source>
        <dbReference type="Pfam" id="PF01258"/>
    </source>
</evidence>
<dbReference type="InterPro" id="IPR048489">
    <property type="entry name" value="DksA_N"/>
</dbReference>